<comment type="subcellular location">
    <subcellularLocation>
        <location evidence="1">Nucleus</location>
    </subcellularLocation>
</comment>
<evidence type="ECO:0000256" key="10">
    <source>
        <dbReference type="SAM" id="Coils"/>
    </source>
</evidence>
<evidence type="ECO:0000256" key="7">
    <source>
        <dbReference type="ARBA" id="ARBA00023163"/>
    </source>
</evidence>
<protein>
    <recommendedName>
        <fullName evidence="9">CXXC-type zinc finger protein 1</fullName>
    </recommendedName>
</protein>
<comment type="caution">
    <text evidence="13">The sequence shown here is derived from an EMBL/GenBank/DDBJ whole genome shotgun (WGS) entry which is preliminary data.</text>
</comment>
<accession>A0AAV4WWT1</accession>
<keyword evidence="10" id="KW-0175">Coiled coil</keyword>
<keyword evidence="14" id="KW-1185">Reference proteome</keyword>
<keyword evidence="5" id="KW-0805">Transcription regulation</keyword>
<keyword evidence="4" id="KW-0862">Zinc</keyword>
<evidence type="ECO:0000256" key="11">
    <source>
        <dbReference type="SAM" id="MobiDB-lite"/>
    </source>
</evidence>
<evidence type="ECO:0000259" key="12">
    <source>
        <dbReference type="Pfam" id="PF12269"/>
    </source>
</evidence>
<dbReference type="PANTHER" id="PTHR46174:SF1">
    <property type="entry name" value="CXXC-TYPE ZINC FINGER PROTEIN 1"/>
    <property type="match status" value="1"/>
</dbReference>
<dbReference type="GO" id="GO:0045893">
    <property type="term" value="P:positive regulation of DNA-templated transcription"/>
    <property type="evidence" value="ECO:0007669"/>
    <property type="project" value="TreeGrafter"/>
</dbReference>
<evidence type="ECO:0000256" key="2">
    <source>
        <dbReference type="ARBA" id="ARBA00022723"/>
    </source>
</evidence>
<keyword evidence="7" id="KW-0804">Transcription</keyword>
<proteinExistence type="predicted"/>
<dbReference type="GO" id="GO:0003677">
    <property type="term" value="F:DNA binding"/>
    <property type="evidence" value="ECO:0007669"/>
    <property type="project" value="UniProtKB-KW"/>
</dbReference>
<gene>
    <name evidence="13" type="primary">CXXC1</name>
    <name evidence="13" type="ORF">CEXT_362401</name>
</gene>
<evidence type="ECO:0000256" key="5">
    <source>
        <dbReference type="ARBA" id="ARBA00023015"/>
    </source>
</evidence>
<keyword evidence="2" id="KW-0479">Metal-binding</keyword>
<feature type="region of interest" description="Disordered" evidence="11">
    <location>
        <begin position="1"/>
        <end position="29"/>
    </location>
</feature>
<dbReference type="GO" id="GO:0048188">
    <property type="term" value="C:Set1C/COMPASS complex"/>
    <property type="evidence" value="ECO:0007669"/>
    <property type="project" value="InterPro"/>
</dbReference>
<dbReference type="Proteomes" id="UP001054945">
    <property type="component" value="Unassembled WGS sequence"/>
</dbReference>
<sequence>MQKKRRLQNEVSERKNVSSKAIKKHDASESCTKNKEASFIRLGDRHGQTMDDAELASIFQMDTTRRKAKLIANKNLKQCQNEHYEEIPQEKIKPKEEKYSNLQQCYGPECINAARENSKYCSDECGIRLGRNRILEILPNRIEQRKIIPCAADEASRHKLAVLVLRLKNSREDMIVEDDSDEENIIVDCKLCGGEFSIRVIVKHMEKNGSPRAMQATSSPVSFPYQGIQRRKRTMWLPNQSEPVARRGKFCGRTNKSCTSHPSSWESIFRAELDLEKFKLLMRLAELEKEEKQLRNEMANRGNLMALLLHHTIVH</sequence>
<evidence type="ECO:0000256" key="3">
    <source>
        <dbReference type="ARBA" id="ARBA00022771"/>
    </source>
</evidence>
<keyword evidence="6" id="KW-0238">DNA-binding</keyword>
<dbReference type="GO" id="GO:0008270">
    <property type="term" value="F:zinc ion binding"/>
    <property type="evidence" value="ECO:0007669"/>
    <property type="project" value="UniProtKB-KW"/>
</dbReference>
<evidence type="ECO:0000313" key="13">
    <source>
        <dbReference type="EMBL" id="GIY86264.1"/>
    </source>
</evidence>
<evidence type="ECO:0000256" key="8">
    <source>
        <dbReference type="ARBA" id="ARBA00023242"/>
    </source>
</evidence>
<organism evidence="13 14">
    <name type="scientific">Caerostris extrusa</name>
    <name type="common">Bark spider</name>
    <name type="synonym">Caerostris bankana</name>
    <dbReference type="NCBI Taxonomy" id="172846"/>
    <lineage>
        <taxon>Eukaryota</taxon>
        <taxon>Metazoa</taxon>
        <taxon>Ecdysozoa</taxon>
        <taxon>Arthropoda</taxon>
        <taxon>Chelicerata</taxon>
        <taxon>Arachnida</taxon>
        <taxon>Araneae</taxon>
        <taxon>Araneomorphae</taxon>
        <taxon>Entelegynae</taxon>
        <taxon>Araneoidea</taxon>
        <taxon>Araneidae</taxon>
        <taxon>Caerostris</taxon>
    </lineage>
</organism>
<evidence type="ECO:0000256" key="4">
    <source>
        <dbReference type="ARBA" id="ARBA00022833"/>
    </source>
</evidence>
<name>A0AAV4WWT1_CAEEX</name>
<evidence type="ECO:0000256" key="6">
    <source>
        <dbReference type="ARBA" id="ARBA00023125"/>
    </source>
</evidence>
<evidence type="ECO:0000256" key="1">
    <source>
        <dbReference type="ARBA" id="ARBA00004123"/>
    </source>
</evidence>
<keyword evidence="3" id="KW-0863">Zinc-finger</keyword>
<dbReference type="AlphaFoldDB" id="A0AAV4WWT1"/>
<feature type="coiled-coil region" evidence="10">
    <location>
        <begin position="270"/>
        <end position="307"/>
    </location>
</feature>
<feature type="compositionally biased region" description="Basic and acidic residues" evidence="11">
    <location>
        <begin position="7"/>
        <end position="16"/>
    </location>
</feature>
<dbReference type="InterPro" id="IPR037869">
    <property type="entry name" value="Spp1/CFP1"/>
</dbReference>
<reference evidence="13 14" key="1">
    <citation type="submission" date="2021-06" db="EMBL/GenBank/DDBJ databases">
        <title>Caerostris extrusa draft genome.</title>
        <authorList>
            <person name="Kono N."/>
            <person name="Arakawa K."/>
        </authorList>
    </citation>
    <scope>NUCLEOTIDE SEQUENCE [LARGE SCALE GENOMIC DNA]</scope>
</reference>
<evidence type="ECO:0000313" key="14">
    <source>
        <dbReference type="Proteomes" id="UP001054945"/>
    </source>
</evidence>
<dbReference type="Pfam" id="PF12269">
    <property type="entry name" value="CpG_bind_C"/>
    <property type="match status" value="1"/>
</dbReference>
<keyword evidence="8" id="KW-0539">Nucleus</keyword>
<dbReference type="EMBL" id="BPLR01016769">
    <property type="protein sequence ID" value="GIY86264.1"/>
    <property type="molecule type" value="Genomic_DNA"/>
</dbReference>
<dbReference type="InterPro" id="IPR022056">
    <property type="entry name" value="CpG-bd_C"/>
</dbReference>
<feature type="domain" description="CpG binding protein C-terminal" evidence="12">
    <location>
        <begin position="238"/>
        <end position="308"/>
    </location>
</feature>
<dbReference type="PANTHER" id="PTHR46174">
    <property type="entry name" value="CXXC-TYPE ZINC FINGER PROTEIN 1"/>
    <property type="match status" value="1"/>
</dbReference>
<evidence type="ECO:0000256" key="9">
    <source>
        <dbReference type="ARBA" id="ARBA00023828"/>
    </source>
</evidence>